<evidence type="ECO:0000256" key="2">
    <source>
        <dbReference type="ARBA" id="ARBA00023002"/>
    </source>
</evidence>
<dbReference type="CDD" id="cd02803">
    <property type="entry name" value="OYE_like_FMN_family"/>
    <property type="match status" value="1"/>
</dbReference>
<comment type="caution">
    <text evidence="4">The sequence shown here is derived from an EMBL/GenBank/DDBJ whole genome shotgun (WGS) entry which is preliminary data.</text>
</comment>
<evidence type="ECO:0000256" key="1">
    <source>
        <dbReference type="ARBA" id="ARBA00022630"/>
    </source>
</evidence>
<accession>A0ABN0D1U6</accession>
<name>A0ABN0D1U6_9FIRM</name>
<dbReference type="Gene3D" id="3.20.20.70">
    <property type="entry name" value="Aldolase class I"/>
    <property type="match status" value="1"/>
</dbReference>
<keyword evidence="1" id="KW-0285">Flavoprotein</keyword>
<dbReference type="InterPro" id="IPR051799">
    <property type="entry name" value="NADH_flavin_oxidoreductase"/>
</dbReference>
<evidence type="ECO:0000313" key="4">
    <source>
        <dbReference type="EMBL" id="EGL42225.1"/>
    </source>
</evidence>
<organism evidence="4 5">
    <name type="scientific">Megasphaera lornae</name>
    <dbReference type="NCBI Taxonomy" id="1000568"/>
    <lineage>
        <taxon>Bacteria</taxon>
        <taxon>Bacillati</taxon>
        <taxon>Bacillota</taxon>
        <taxon>Negativicutes</taxon>
        <taxon>Veillonellales</taxon>
        <taxon>Veillonellaceae</taxon>
        <taxon>Megasphaera</taxon>
    </lineage>
</organism>
<dbReference type="PANTHER" id="PTHR43656">
    <property type="entry name" value="BINDING OXIDOREDUCTASE, PUTATIVE (AFU_ORTHOLOGUE AFUA_2G08260)-RELATED"/>
    <property type="match status" value="1"/>
</dbReference>
<keyword evidence="5" id="KW-1185">Reference proteome</keyword>
<dbReference type="PANTHER" id="PTHR43656:SF2">
    <property type="entry name" value="BINDING OXIDOREDUCTASE, PUTATIVE (AFU_ORTHOLOGUE AFUA_2G08260)-RELATED"/>
    <property type="match status" value="1"/>
</dbReference>
<evidence type="ECO:0000259" key="3">
    <source>
        <dbReference type="Pfam" id="PF00724"/>
    </source>
</evidence>
<dbReference type="EMBL" id="AFIJ01000006">
    <property type="protein sequence ID" value="EGL42225.1"/>
    <property type="molecule type" value="Genomic_DNA"/>
</dbReference>
<feature type="domain" description="NADH:flavin oxidoreductase/NADH oxidase N-terminal" evidence="3">
    <location>
        <begin position="2"/>
        <end position="334"/>
    </location>
</feature>
<protein>
    <submittedName>
        <fullName evidence="4">Oxidoreductase, FAD/FMN-binding protein</fullName>
    </submittedName>
</protein>
<proteinExistence type="predicted"/>
<dbReference type="InterPro" id="IPR001155">
    <property type="entry name" value="OxRdtase_FMN_N"/>
</dbReference>
<dbReference type="SUPFAM" id="SSF51395">
    <property type="entry name" value="FMN-linked oxidoreductases"/>
    <property type="match status" value="1"/>
</dbReference>
<dbReference type="InterPro" id="IPR013785">
    <property type="entry name" value="Aldolase_TIM"/>
</dbReference>
<evidence type="ECO:0000313" key="5">
    <source>
        <dbReference type="Proteomes" id="UP000004018"/>
    </source>
</evidence>
<gene>
    <name evidence="4" type="ORF">HMPREF1039_1469</name>
</gene>
<keyword evidence="2" id="KW-0560">Oxidoreductase</keyword>
<sequence length="368" mass="40078">MLFDKCRIGGIETTSRLVRSATFEGLADDCGYPTSEMLLAYEHLAAGGVGIIITGMIAAGTIEPRQHRQIRCDGDDCIAPLAQLTDRVHKHGGKIIAQIVEIGGAIMLPEGPGTIISPSGIPEKVGKEMQASRALTHDEIQILIQDMGKAAARAEKAGFDGIQIHGAHGYLISKFLTPFFNQRRDEYGGSLENRARFLLEILTTVRQSTGADFPLWLKLNCADFMQEGGLTFEDCQQLMPLLAASPVNAIEVSGGNMASLPRKGPIRAIRRTKEPMYFKPYAEHLAVALKDTPIDVGVVGGFRDLHQIEDTLAATPLAFVSMSRPFLRQPDLPNLWRNGSDEPAACISCSRCYGTDAIACIFHKTEKE</sequence>
<dbReference type="RefSeq" id="WP_007390455.1">
    <property type="nucleotide sequence ID" value="NZ_AFIJ01000006.1"/>
</dbReference>
<reference evidence="4 5" key="1">
    <citation type="submission" date="2011-04" db="EMBL/GenBank/DDBJ databases">
        <authorList>
            <person name="Harkins D.M."/>
            <person name="Madupu R."/>
            <person name="Durkin A.S."/>
            <person name="Torralba M."/>
            <person name="Methe B."/>
            <person name="Sutton G.G."/>
            <person name="Nelson K.E."/>
        </authorList>
    </citation>
    <scope>NUCLEOTIDE SEQUENCE [LARGE SCALE GENOMIC DNA]</scope>
    <source>
        <strain evidence="4 5">UPII 199-6</strain>
    </source>
</reference>
<dbReference type="Proteomes" id="UP000004018">
    <property type="component" value="Unassembled WGS sequence"/>
</dbReference>
<dbReference type="Pfam" id="PF00724">
    <property type="entry name" value="Oxidored_FMN"/>
    <property type="match status" value="1"/>
</dbReference>